<reference evidence="1 2" key="1">
    <citation type="journal article" date="2023" name="IMA Fungus">
        <title>Comparative genomic study of the Penicillium genus elucidates a diverse pangenome and 15 lateral gene transfer events.</title>
        <authorList>
            <person name="Petersen C."/>
            <person name="Sorensen T."/>
            <person name="Nielsen M.R."/>
            <person name="Sondergaard T.E."/>
            <person name="Sorensen J.L."/>
            <person name="Fitzpatrick D.A."/>
            <person name="Frisvad J.C."/>
            <person name="Nielsen K.L."/>
        </authorList>
    </citation>
    <scope>NUCLEOTIDE SEQUENCE [LARGE SCALE GENOMIC DNA]</scope>
    <source>
        <strain evidence="1 2">IBT 35679</strain>
    </source>
</reference>
<organism evidence="1 2">
    <name type="scientific">Penicillium frequentans</name>
    <dbReference type="NCBI Taxonomy" id="3151616"/>
    <lineage>
        <taxon>Eukaryota</taxon>
        <taxon>Fungi</taxon>
        <taxon>Dikarya</taxon>
        <taxon>Ascomycota</taxon>
        <taxon>Pezizomycotina</taxon>
        <taxon>Eurotiomycetes</taxon>
        <taxon>Eurotiomycetidae</taxon>
        <taxon>Eurotiales</taxon>
        <taxon>Aspergillaceae</taxon>
        <taxon>Penicillium</taxon>
    </lineage>
</organism>
<comment type="caution">
    <text evidence="1">The sequence shown here is derived from an EMBL/GenBank/DDBJ whole genome shotgun (WGS) entry which is preliminary data.</text>
</comment>
<keyword evidence="2" id="KW-1185">Reference proteome</keyword>
<dbReference type="Proteomes" id="UP001220324">
    <property type="component" value="Unassembled WGS sequence"/>
</dbReference>
<dbReference type="EMBL" id="JAQIZZ010000002">
    <property type="protein sequence ID" value="KAJ5553244.1"/>
    <property type="molecule type" value="Genomic_DNA"/>
</dbReference>
<gene>
    <name evidence="1" type="ORF">N7494_002622</name>
</gene>
<sequence>MLPVPQNSKCKIPPKNTQPRKSWKLHTGIAIELQNLGPINRDVLLACLFSELQAKMKGRYSSLLEKYDVFKILEEGLNPAVRDVCENGNFDLENLIKIGENPETSKDAGIYLHIMWRKSNPSSFWLYIGQASEFCVRIKTHKDPWRRHKNPSLHYYVWDSELDMQSEFVRLATYKPPGCSEDHLMLNLGEMWMCLIFQTLTSFHLDQFLPKDVKSLWAGHHLNVALPLWQGFTDTEENKDVKEATGGRINFQHHLKSEDTFIRAWAEHARDAFNDIRNSPNPALRKYYRDILEKRLAKARETWAAKKAKRALQAVSGTREKITVSHGGEHVEVKSGMFKFTVSKRLGLDLRHNDTVIIQYHLTATQHPKPYAARALPTDPASRLGVSIRGQDNIGAFHCWLETNGSCNVLKMNSLVDVLEGFSLEQSKNFKRRWFTRKVENSQGQKKGKDHVYT</sequence>
<name>A0AAD6D4A4_9EURO</name>
<evidence type="ECO:0000313" key="2">
    <source>
        <dbReference type="Proteomes" id="UP001220324"/>
    </source>
</evidence>
<proteinExistence type="predicted"/>
<protein>
    <submittedName>
        <fullName evidence="1">Uncharacterized protein</fullName>
    </submittedName>
</protein>
<dbReference type="AlphaFoldDB" id="A0AAD6D4A4"/>
<accession>A0AAD6D4A4</accession>
<evidence type="ECO:0000313" key="1">
    <source>
        <dbReference type="EMBL" id="KAJ5553244.1"/>
    </source>
</evidence>